<dbReference type="Proteomes" id="UP000692954">
    <property type="component" value="Unassembled WGS sequence"/>
</dbReference>
<reference evidence="1" key="1">
    <citation type="submission" date="2021-01" db="EMBL/GenBank/DDBJ databases">
        <authorList>
            <consortium name="Genoscope - CEA"/>
            <person name="William W."/>
        </authorList>
    </citation>
    <scope>NUCLEOTIDE SEQUENCE</scope>
</reference>
<name>A0A8S1RUD8_9CILI</name>
<organism evidence="1 2">
    <name type="scientific">Paramecium sonneborni</name>
    <dbReference type="NCBI Taxonomy" id="65129"/>
    <lineage>
        <taxon>Eukaryota</taxon>
        <taxon>Sar</taxon>
        <taxon>Alveolata</taxon>
        <taxon>Ciliophora</taxon>
        <taxon>Intramacronucleata</taxon>
        <taxon>Oligohymenophorea</taxon>
        <taxon>Peniculida</taxon>
        <taxon>Parameciidae</taxon>
        <taxon>Paramecium</taxon>
    </lineage>
</organism>
<dbReference type="EMBL" id="CAJJDN010000366">
    <property type="protein sequence ID" value="CAD8131070.1"/>
    <property type="molecule type" value="Genomic_DNA"/>
</dbReference>
<comment type="caution">
    <text evidence="1">The sequence shown here is derived from an EMBL/GenBank/DDBJ whole genome shotgun (WGS) entry which is preliminary data.</text>
</comment>
<sequence>MNLNSLFLRLFNRLKQFKSLNYITDINLNQFENLLKIQFPIRSVFVLQLNKKQRQNCIHQGVLKNQYMKVIKLVQQKECVQMISEILYMPNSELFHFDLSY</sequence>
<protein>
    <submittedName>
        <fullName evidence="1">Uncharacterized protein</fullName>
    </submittedName>
</protein>
<accession>A0A8S1RUD8</accession>
<keyword evidence="2" id="KW-1185">Reference proteome</keyword>
<proteinExistence type="predicted"/>
<evidence type="ECO:0000313" key="2">
    <source>
        <dbReference type="Proteomes" id="UP000692954"/>
    </source>
</evidence>
<gene>
    <name evidence="1" type="ORF">PSON_ATCC_30995.1.T3660009</name>
</gene>
<evidence type="ECO:0000313" key="1">
    <source>
        <dbReference type="EMBL" id="CAD8131070.1"/>
    </source>
</evidence>
<dbReference type="AlphaFoldDB" id="A0A8S1RUD8"/>